<evidence type="ECO:0000313" key="3">
    <source>
        <dbReference type="Proteomes" id="UP000324091"/>
    </source>
</evidence>
<dbReference type="Proteomes" id="UP000324091">
    <property type="component" value="Chromosome 3"/>
</dbReference>
<dbReference type="AlphaFoldDB" id="A0A5C6N8L1"/>
<gene>
    <name evidence="2" type="ORF">D4764_03G0008200</name>
</gene>
<feature type="region of interest" description="Disordered" evidence="1">
    <location>
        <begin position="49"/>
        <end position="131"/>
    </location>
</feature>
<organism evidence="2 3">
    <name type="scientific">Takifugu flavidus</name>
    <name type="common">sansaifugu</name>
    <dbReference type="NCBI Taxonomy" id="433684"/>
    <lineage>
        <taxon>Eukaryota</taxon>
        <taxon>Metazoa</taxon>
        <taxon>Chordata</taxon>
        <taxon>Craniata</taxon>
        <taxon>Vertebrata</taxon>
        <taxon>Euteleostomi</taxon>
        <taxon>Actinopterygii</taxon>
        <taxon>Neopterygii</taxon>
        <taxon>Teleostei</taxon>
        <taxon>Neoteleostei</taxon>
        <taxon>Acanthomorphata</taxon>
        <taxon>Eupercaria</taxon>
        <taxon>Tetraodontiformes</taxon>
        <taxon>Tetradontoidea</taxon>
        <taxon>Tetraodontidae</taxon>
        <taxon>Takifugu</taxon>
    </lineage>
</organism>
<sequence>MADSRHIVAPFFEPSFRQKTPVAVWTPAKREARSTFVPLKMFKRSLGSLGGGGAAADGGGGRQGGFDWPTKWWPGWSPVEEGSGSSPRARYHLTPGARPRRAAPLFRTVPPTGQLGEPSLESDSQVVGDSN</sequence>
<name>A0A5C6N8L1_9TELE</name>
<feature type="compositionally biased region" description="Gly residues" evidence="1">
    <location>
        <begin position="49"/>
        <end position="64"/>
    </location>
</feature>
<proteinExistence type="predicted"/>
<keyword evidence="3" id="KW-1185">Reference proteome</keyword>
<dbReference type="EMBL" id="RHFK02000016">
    <property type="protein sequence ID" value="TWW63812.1"/>
    <property type="molecule type" value="Genomic_DNA"/>
</dbReference>
<comment type="caution">
    <text evidence="2">The sequence shown here is derived from an EMBL/GenBank/DDBJ whole genome shotgun (WGS) entry which is preliminary data.</text>
</comment>
<reference evidence="2 3" key="1">
    <citation type="submission" date="2019-04" db="EMBL/GenBank/DDBJ databases">
        <title>Chromosome genome assembly for Takifugu flavidus.</title>
        <authorList>
            <person name="Xiao S."/>
        </authorList>
    </citation>
    <scope>NUCLEOTIDE SEQUENCE [LARGE SCALE GENOMIC DNA]</scope>
    <source>
        <strain evidence="2">HTHZ2018</strain>
        <tissue evidence="2">Muscle</tissue>
    </source>
</reference>
<evidence type="ECO:0000256" key="1">
    <source>
        <dbReference type="SAM" id="MobiDB-lite"/>
    </source>
</evidence>
<accession>A0A5C6N8L1</accession>
<protein>
    <submittedName>
        <fullName evidence="2">Uncharacterized protein</fullName>
    </submittedName>
</protein>
<evidence type="ECO:0000313" key="2">
    <source>
        <dbReference type="EMBL" id="TWW63812.1"/>
    </source>
</evidence>
<feature type="compositionally biased region" description="Polar residues" evidence="1">
    <location>
        <begin position="121"/>
        <end position="131"/>
    </location>
</feature>